<evidence type="ECO:0000256" key="1">
    <source>
        <dbReference type="SAM" id="MobiDB-lite"/>
    </source>
</evidence>
<accession>A0AAN9AMM9</accession>
<evidence type="ECO:0000313" key="2">
    <source>
        <dbReference type="EMBL" id="KAK7089682.1"/>
    </source>
</evidence>
<reference evidence="2 3" key="1">
    <citation type="submission" date="2024-02" db="EMBL/GenBank/DDBJ databases">
        <title>Chromosome-scale genome assembly of the rough periwinkle Littorina saxatilis.</title>
        <authorList>
            <person name="De Jode A."/>
            <person name="Faria R."/>
            <person name="Formenti G."/>
            <person name="Sims Y."/>
            <person name="Smith T.P."/>
            <person name="Tracey A."/>
            <person name="Wood J.M.D."/>
            <person name="Zagrodzka Z.B."/>
            <person name="Johannesson K."/>
            <person name="Butlin R.K."/>
            <person name="Leder E.H."/>
        </authorList>
    </citation>
    <scope>NUCLEOTIDE SEQUENCE [LARGE SCALE GENOMIC DNA]</scope>
    <source>
        <strain evidence="2">Snail1</strain>
        <tissue evidence="2">Muscle</tissue>
    </source>
</reference>
<proteinExistence type="predicted"/>
<dbReference type="AlphaFoldDB" id="A0AAN9AMM9"/>
<sequence length="485" mass="53720">MAPVVKIMVKWGTFNKQITLTEQQQSFLEKDDHLVILHGPPGTGKTSLLMLRGLKWLKAGKDVIVFARGDYSIPSSRLIYLQLSEAREASQGSLSPDDQTWGRVVYERVNILNAATLDSAMQAVKKQGDKDVHLIMDNIIAEGVSYYQELQQEFLTKLKDQIPGLHLWGADWVTTVPDGYTRHILNEPIRYHKGLVYDVNFSVLELCQVGVWPETHRYSRYTISPELCKLPEGPKVVHVNHKGKGQQDKWPVDSEECGHRVAELLRSIGVGGDGKASPAASHTTEETSSGSYDYRDVLVITRSAVDKNSPPAFARGLEASGIPTNVFGRSGSDGTLEDSFDDTILGKEDKVTVMNFKAAMGLDRKVVVCLIGVVGQDEAYELPKPEKKKRGEHHYPVTMMFSRDVAPGVQVTQSVTMTGKPLPKKERKAQESVLKNQMEIKQRLSIYSRCTDRLIVVHMPPGFEAGPHGPYNGAGGGQSKKCVIL</sequence>
<dbReference type="InterPro" id="IPR027417">
    <property type="entry name" value="P-loop_NTPase"/>
</dbReference>
<protein>
    <submittedName>
        <fullName evidence="2">Uncharacterized protein</fullName>
    </submittedName>
</protein>
<dbReference type="EMBL" id="JBAMIC010000829">
    <property type="protein sequence ID" value="KAK7089682.1"/>
    <property type="molecule type" value="Genomic_DNA"/>
</dbReference>
<keyword evidence="3" id="KW-1185">Reference proteome</keyword>
<gene>
    <name evidence="2" type="ORF">V1264_024998</name>
</gene>
<organism evidence="2 3">
    <name type="scientific">Littorina saxatilis</name>
    <dbReference type="NCBI Taxonomy" id="31220"/>
    <lineage>
        <taxon>Eukaryota</taxon>
        <taxon>Metazoa</taxon>
        <taxon>Spiralia</taxon>
        <taxon>Lophotrochozoa</taxon>
        <taxon>Mollusca</taxon>
        <taxon>Gastropoda</taxon>
        <taxon>Caenogastropoda</taxon>
        <taxon>Littorinimorpha</taxon>
        <taxon>Littorinoidea</taxon>
        <taxon>Littorinidae</taxon>
        <taxon>Littorina</taxon>
    </lineage>
</organism>
<dbReference type="Proteomes" id="UP001374579">
    <property type="component" value="Unassembled WGS sequence"/>
</dbReference>
<name>A0AAN9AMM9_9CAEN</name>
<feature type="compositionally biased region" description="Polar residues" evidence="1">
    <location>
        <begin position="280"/>
        <end position="289"/>
    </location>
</feature>
<feature type="region of interest" description="Disordered" evidence="1">
    <location>
        <begin position="269"/>
        <end position="289"/>
    </location>
</feature>
<evidence type="ECO:0000313" key="3">
    <source>
        <dbReference type="Proteomes" id="UP001374579"/>
    </source>
</evidence>
<dbReference type="Gene3D" id="3.40.50.300">
    <property type="entry name" value="P-loop containing nucleotide triphosphate hydrolases"/>
    <property type="match status" value="1"/>
</dbReference>
<dbReference type="SUPFAM" id="SSF52540">
    <property type="entry name" value="P-loop containing nucleoside triphosphate hydrolases"/>
    <property type="match status" value="1"/>
</dbReference>
<comment type="caution">
    <text evidence="2">The sequence shown here is derived from an EMBL/GenBank/DDBJ whole genome shotgun (WGS) entry which is preliminary data.</text>
</comment>